<accession>A0A820B6Y7</accession>
<gene>
    <name evidence="2" type="ORF">UXM345_LOCUS28044</name>
</gene>
<proteinExistence type="predicted"/>
<protein>
    <submittedName>
        <fullName evidence="2">Uncharacterized protein</fullName>
    </submittedName>
</protein>
<dbReference type="Proteomes" id="UP000663842">
    <property type="component" value="Unassembled WGS sequence"/>
</dbReference>
<organism evidence="2 3">
    <name type="scientific">Rotaria magnacalcarata</name>
    <dbReference type="NCBI Taxonomy" id="392030"/>
    <lineage>
        <taxon>Eukaryota</taxon>
        <taxon>Metazoa</taxon>
        <taxon>Spiralia</taxon>
        <taxon>Gnathifera</taxon>
        <taxon>Rotifera</taxon>
        <taxon>Eurotatoria</taxon>
        <taxon>Bdelloidea</taxon>
        <taxon>Philodinida</taxon>
        <taxon>Philodinidae</taxon>
        <taxon>Rotaria</taxon>
    </lineage>
</organism>
<sequence length="300" mass="33249">MENSNIDWNPVFNVPLPTEFAHWPLDMYLDDDEFRAGYPFSPVPVMKSNDDEKSQNSSPTPDNDFSQSNNSDYDACISTTEGNHQINDSSSEEKEKKLVVLVESCLVDGDDNNQKIDTIEQNDYNKQKLNSHQQHYIVDQANDTNTDNLGQSNEANEIVKMRSSIDLKETADASTWGHVCFGETRACTASVASTNHASSLVRGTIWPCWSVRDASTMTDDLVQVTPKFIGNVHIGQGNPDPMVLMGYKAGEPVYRTTTALANALEGEHPGSYQLHEPALFPDVLIVECGLTQADITVRTE</sequence>
<evidence type="ECO:0000256" key="1">
    <source>
        <dbReference type="SAM" id="MobiDB-lite"/>
    </source>
</evidence>
<feature type="region of interest" description="Disordered" evidence="1">
    <location>
        <begin position="40"/>
        <end position="93"/>
    </location>
</feature>
<evidence type="ECO:0000313" key="3">
    <source>
        <dbReference type="Proteomes" id="UP000663842"/>
    </source>
</evidence>
<evidence type="ECO:0000313" key="2">
    <source>
        <dbReference type="EMBL" id="CAF4201779.1"/>
    </source>
</evidence>
<dbReference type="EMBL" id="CAJOBF010006274">
    <property type="protein sequence ID" value="CAF4201779.1"/>
    <property type="molecule type" value="Genomic_DNA"/>
</dbReference>
<comment type="caution">
    <text evidence="2">The sequence shown here is derived from an EMBL/GenBank/DDBJ whole genome shotgun (WGS) entry which is preliminary data.</text>
</comment>
<feature type="non-terminal residue" evidence="2">
    <location>
        <position position="1"/>
    </location>
</feature>
<name>A0A820B6Y7_9BILA</name>
<dbReference type="AlphaFoldDB" id="A0A820B6Y7"/>
<feature type="compositionally biased region" description="Polar residues" evidence="1">
    <location>
        <begin position="55"/>
        <end position="88"/>
    </location>
</feature>
<reference evidence="2" key="1">
    <citation type="submission" date="2021-02" db="EMBL/GenBank/DDBJ databases">
        <authorList>
            <person name="Nowell W R."/>
        </authorList>
    </citation>
    <scope>NUCLEOTIDE SEQUENCE</scope>
</reference>